<keyword evidence="5" id="KW-1133">Transmembrane helix</keyword>
<keyword evidence="3" id="KW-0175">Coiled coil</keyword>
<evidence type="ECO:0000313" key="6">
    <source>
        <dbReference type="EMBL" id="AGC64393.1"/>
    </source>
</evidence>
<evidence type="ECO:0000256" key="2">
    <source>
        <dbReference type="ARBA" id="ARBA00023136"/>
    </source>
</evidence>
<sequence>MHTALLSAGCGVSTGTGIGNGAADPRSAPVDEDEIGGTAAEMRALADEAEAEAAEAEALAAAAGARARALQLRRRAERAEAAAEVDAACEATHEGAADGQATASRNGAEEPTGNSADVLESDDVAETEELRADDDEPVAAGSAKADESEADELADESERSRRGLLRRPKLSTLTAALAVLVILAALAGSAYMVLQHRDATRQRERVAEFAAAARQGVITLTSLDFQDAKQGIGRILDNSTGSFKDELLKSSDDFIQVVQQAQVVEQGTVQAVAVDRNSMTDDSAVVLVASTSEVTNAAGAKKDPRKYRLIVIITRDGDQLKMSKVEFVP</sequence>
<reference evidence="6 7" key="1">
    <citation type="journal article" date="2013" name="J. Bacteriol.">
        <title>Complete Genome Sequence of the Frog Pathogen Mycobacterium ulcerans Ecovar Liflandii.</title>
        <authorList>
            <person name="Tobias N.J."/>
            <person name="Doig K.D."/>
            <person name="Medema M.H."/>
            <person name="Chen H."/>
            <person name="Haring V."/>
            <person name="Moore R."/>
            <person name="Seemann T."/>
            <person name="Stinear T.P."/>
        </authorList>
    </citation>
    <scope>NUCLEOTIDE SEQUENCE [LARGE SCALE GENOMIC DNA]</scope>
    <source>
        <strain evidence="6 7">128FXT</strain>
    </source>
</reference>
<proteinExistence type="predicted"/>
<evidence type="ECO:0000256" key="3">
    <source>
        <dbReference type="SAM" id="Coils"/>
    </source>
</evidence>
<feature type="region of interest" description="Disordered" evidence="4">
    <location>
        <begin position="15"/>
        <end position="38"/>
    </location>
</feature>
<dbReference type="PATRIC" id="fig|459424.11.peg.5050"/>
<dbReference type="AlphaFoldDB" id="L7VD95"/>
<evidence type="ECO:0000256" key="1">
    <source>
        <dbReference type="ARBA" id="ARBA00004370"/>
    </source>
</evidence>
<evidence type="ECO:0000313" key="7">
    <source>
        <dbReference type="Proteomes" id="UP000011157"/>
    </source>
</evidence>
<dbReference type="GO" id="GO:0016020">
    <property type="term" value="C:membrane"/>
    <property type="evidence" value="ECO:0007669"/>
    <property type="project" value="UniProtKB-SubCell"/>
</dbReference>
<name>L7VD95_MYCL1</name>
<dbReference type="HOGENOM" id="CLU_072301_0_0_11"/>
<accession>L7VD95</accession>
<feature type="coiled-coil region" evidence="3">
    <location>
        <begin position="39"/>
        <end position="82"/>
    </location>
</feature>
<feature type="transmembrane region" description="Helical" evidence="5">
    <location>
        <begin position="170"/>
        <end position="194"/>
    </location>
</feature>
<dbReference type="KEGG" id="mli:MULP_04903"/>
<feature type="compositionally biased region" description="Acidic residues" evidence="4">
    <location>
        <begin position="119"/>
        <end position="137"/>
    </location>
</feature>
<dbReference type="PANTHER" id="PTHR37042:SF4">
    <property type="entry name" value="OUTER MEMBRANE PROTEIN RV1973"/>
    <property type="match status" value="1"/>
</dbReference>
<gene>
    <name evidence="6" type="ordered locus">MULP_04903</name>
</gene>
<protein>
    <submittedName>
        <fullName evidence="6">Membrane protein</fullName>
    </submittedName>
</protein>
<feature type="region of interest" description="Disordered" evidence="4">
    <location>
        <begin position="90"/>
        <end position="162"/>
    </location>
</feature>
<dbReference type="Proteomes" id="UP000011157">
    <property type="component" value="Chromosome"/>
</dbReference>
<dbReference type="RefSeq" id="WP_015357128.1">
    <property type="nucleotide sequence ID" value="NC_020133.1"/>
</dbReference>
<comment type="subcellular location">
    <subcellularLocation>
        <location evidence="1">Membrane</location>
    </subcellularLocation>
</comment>
<dbReference type="EMBL" id="CP003899">
    <property type="protein sequence ID" value="AGC64393.1"/>
    <property type="molecule type" value="Genomic_DNA"/>
</dbReference>
<keyword evidence="7" id="KW-1185">Reference proteome</keyword>
<evidence type="ECO:0000256" key="5">
    <source>
        <dbReference type="SAM" id="Phobius"/>
    </source>
</evidence>
<organism evidence="6 7">
    <name type="scientific">Mycobacterium liflandii (strain 128FXT)</name>
    <dbReference type="NCBI Taxonomy" id="459424"/>
    <lineage>
        <taxon>Bacteria</taxon>
        <taxon>Bacillati</taxon>
        <taxon>Actinomycetota</taxon>
        <taxon>Actinomycetes</taxon>
        <taxon>Mycobacteriales</taxon>
        <taxon>Mycobacteriaceae</taxon>
        <taxon>Mycobacterium</taxon>
        <taxon>Mycobacterium ulcerans group</taxon>
    </lineage>
</organism>
<keyword evidence="5" id="KW-0812">Transmembrane</keyword>
<keyword evidence="2 5" id="KW-0472">Membrane</keyword>
<evidence type="ECO:0000256" key="4">
    <source>
        <dbReference type="SAM" id="MobiDB-lite"/>
    </source>
</evidence>
<dbReference type="PANTHER" id="PTHR37042">
    <property type="entry name" value="OUTER MEMBRANE PROTEIN RV1973"/>
    <property type="match status" value="1"/>
</dbReference>